<organism evidence="4 5">
    <name type="scientific">Agrococcus baldri</name>
    <dbReference type="NCBI Taxonomy" id="153730"/>
    <lineage>
        <taxon>Bacteria</taxon>
        <taxon>Bacillati</taxon>
        <taxon>Actinomycetota</taxon>
        <taxon>Actinomycetes</taxon>
        <taxon>Micrococcales</taxon>
        <taxon>Microbacteriaceae</taxon>
        <taxon>Agrococcus</taxon>
    </lineage>
</organism>
<sequence>MRRRDFRGENYNGEDTPVPAPQQSANAAKGLDFLAEERVNPEELTGGIQAMALESAEITRQMPNTNSLDGLEHLMALPSSPTAEDVQLGVPQAVTYLRVSTPRQLHTAADLDEDGNSIATQRVEAMRKVRELRATVVKEFVEPGQSAQTISKRAEFKKLLRYVEANPQVKFVVIYMRSRVFRNFTDAAITKRQLLEKGVRLVSAKEEFGSGYMADAMEAITDVMNEVQVRMNGEDVKVKMAHKVEQGGTVGRAKLGYLNVRKEYSGRLVNTIDLDPERAPLVRFAFEQYATGRYSIAQLRDLLIEHGLTTRPSPSRPAQAVSISRLALILRNPYYTGVMRYKGKLYVGRHEALVSKETFLKVQEILDQRKRQGDRDITHHHYLKGLLRCGHCAEAGRTSRLIYSQANGNGGTYEYLVCAAKQRKQCSMPWIRVEQIEDRLLEVVARERLSVDALDGMREALAGAVDNLLAEDRDAKTQLRKQLAKLERQEERLIDLAASGTLPVTKIRERIEHTTLAKEALQEKLEQTADRLQYGADTAVAFMDLLANPEELYKRASDTVRRDLLLAYFEHLAVFVRDERTEVAAQRSKGNRAVRGLNDATQGGTAGHAAQQKRTPRSEAESPARAMISSFDHGSSNVHLAGVPGLEPRTKVPETSVLPITPYPNGRTPERVNQESSIAVRALERQSHRSIGRSTSSNRGRERPRYGHAMDVDAATQTMIDNLPAKTGRSLVEWFAVLDAAAPEKHGQAMALLKGEHGMTHGFANLVVLQHRARDAGPVSGDDLVDAQYTGGKAGLRPILDRILGAVADFGDDVEVAPKKTSVSLRRRKQFAVVEAASAKRVQLGINLGDAKPTERLKAAGGMCTHRVDIATIEDVDDELLRWLRDAYALA</sequence>
<dbReference type="SUPFAM" id="SSF53041">
    <property type="entry name" value="Resolvase-like"/>
    <property type="match status" value="1"/>
</dbReference>
<dbReference type="InterPro" id="IPR025629">
    <property type="entry name" value="DUF4287"/>
</dbReference>
<dbReference type="Pfam" id="PF07508">
    <property type="entry name" value="Recombinase"/>
    <property type="match status" value="1"/>
</dbReference>
<feature type="region of interest" description="Disordered" evidence="2">
    <location>
        <begin position="685"/>
        <end position="704"/>
    </location>
</feature>
<dbReference type="Pfam" id="PF00239">
    <property type="entry name" value="Resolvase"/>
    <property type="match status" value="1"/>
</dbReference>
<feature type="region of interest" description="Disordered" evidence="2">
    <location>
        <begin position="642"/>
        <end position="673"/>
    </location>
</feature>
<protein>
    <recommendedName>
        <fullName evidence="3">Recombinase domain-containing protein</fullName>
    </recommendedName>
</protein>
<feature type="domain" description="Recombinase" evidence="3">
    <location>
        <begin position="254"/>
        <end position="372"/>
    </location>
</feature>
<evidence type="ECO:0000313" key="4">
    <source>
        <dbReference type="EMBL" id="GEK80125.1"/>
    </source>
</evidence>
<proteinExistence type="predicted"/>
<dbReference type="InterPro" id="IPR043714">
    <property type="entry name" value="DUF5655"/>
</dbReference>
<evidence type="ECO:0000259" key="3">
    <source>
        <dbReference type="PROSITE" id="PS51737"/>
    </source>
</evidence>
<dbReference type="PANTHER" id="PTHR30461">
    <property type="entry name" value="DNA-INVERTASE FROM LAMBDOID PROPHAGE"/>
    <property type="match status" value="1"/>
</dbReference>
<dbReference type="Proteomes" id="UP000321749">
    <property type="component" value="Unassembled WGS sequence"/>
</dbReference>
<gene>
    <name evidence="4" type="ORF">ABA31_14760</name>
</gene>
<dbReference type="PROSITE" id="PS51737">
    <property type="entry name" value="RECOMBINASE_DNA_BIND"/>
    <property type="match status" value="1"/>
</dbReference>
<dbReference type="GO" id="GO:0003677">
    <property type="term" value="F:DNA binding"/>
    <property type="evidence" value="ECO:0007669"/>
    <property type="project" value="InterPro"/>
</dbReference>
<feature type="region of interest" description="Disordered" evidence="2">
    <location>
        <begin position="1"/>
        <end position="25"/>
    </location>
</feature>
<reference evidence="4 5" key="1">
    <citation type="submission" date="2019-07" db="EMBL/GenBank/DDBJ databases">
        <title>Whole genome shotgun sequence of Agrococcus baldri NBRC 103055.</title>
        <authorList>
            <person name="Hosoyama A."/>
            <person name="Uohara A."/>
            <person name="Ohji S."/>
            <person name="Ichikawa N."/>
        </authorList>
    </citation>
    <scope>NUCLEOTIDE SEQUENCE [LARGE SCALE GENOMIC DNA]</scope>
    <source>
        <strain evidence="4 5">NBRC 103055</strain>
    </source>
</reference>
<dbReference type="Gene3D" id="3.40.50.1390">
    <property type="entry name" value="Resolvase, N-terminal catalytic domain"/>
    <property type="match status" value="1"/>
</dbReference>
<dbReference type="Pfam" id="PF14117">
    <property type="entry name" value="DUF4287"/>
    <property type="match status" value="1"/>
</dbReference>
<evidence type="ECO:0000256" key="2">
    <source>
        <dbReference type="SAM" id="MobiDB-lite"/>
    </source>
</evidence>
<dbReference type="InterPro" id="IPR038109">
    <property type="entry name" value="DNA_bind_recomb_sf"/>
</dbReference>
<dbReference type="Pfam" id="PF18899">
    <property type="entry name" value="DUF5655"/>
    <property type="match status" value="1"/>
</dbReference>
<dbReference type="AlphaFoldDB" id="A0AA87RGW0"/>
<feature type="coiled-coil region" evidence="1">
    <location>
        <begin position="469"/>
        <end position="531"/>
    </location>
</feature>
<dbReference type="EMBL" id="BJUU01000007">
    <property type="protein sequence ID" value="GEK80125.1"/>
    <property type="molecule type" value="Genomic_DNA"/>
</dbReference>
<feature type="compositionally biased region" description="Low complexity" evidence="2">
    <location>
        <begin position="600"/>
        <end position="612"/>
    </location>
</feature>
<dbReference type="InterPro" id="IPR025827">
    <property type="entry name" value="Zn_ribbon_recom_dom"/>
</dbReference>
<keyword evidence="1" id="KW-0175">Coiled coil</keyword>
<dbReference type="InterPro" id="IPR006119">
    <property type="entry name" value="Resolv_N"/>
</dbReference>
<accession>A0AA87RGW0</accession>
<evidence type="ECO:0000313" key="5">
    <source>
        <dbReference type="Proteomes" id="UP000321749"/>
    </source>
</evidence>
<dbReference type="Pfam" id="PF13408">
    <property type="entry name" value="Zn_ribbon_recom"/>
    <property type="match status" value="1"/>
</dbReference>
<dbReference type="CDD" id="cd00338">
    <property type="entry name" value="Ser_Recombinase"/>
    <property type="match status" value="1"/>
</dbReference>
<dbReference type="InterPro" id="IPR011109">
    <property type="entry name" value="DNA_bind_recombinase_dom"/>
</dbReference>
<keyword evidence="5" id="KW-1185">Reference proteome</keyword>
<name>A0AA87RGW0_9MICO</name>
<feature type="region of interest" description="Disordered" evidence="2">
    <location>
        <begin position="586"/>
        <end position="624"/>
    </location>
</feature>
<dbReference type="SMART" id="SM00857">
    <property type="entry name" value="Resolvase"/>
    <property type="match status" value="1"/>
</dbReference>
<dbReference type="PANTHER" id="PTHR30461:SF23">
    <property type="entry name" value="DNA RECOMBINASE-RELATED"/>
    <property type="match status" value="1"/>
</dbReference>
<comment type="caution">
    <text evidence="4">The sequence shown here is derived from an EMBL/GenBank/DDBJ whole genome shotgun (WGS) entry which is preliminary data.</text>
</comment>
<dbReference type="Gene3D" id="3.90.1750.20">
    <property type="entry name" value="Putative Large Serine Recombinase, Chain B, Domain 2"/>
    <property type="match status" value="1"/>
</dbReference>
<evidence type="ECO:0000256" key="1">
    <source>
        <dbReference type="SAM" id="Coils"/>
    </source>
</evidence>
<dbReference type="InterPro" id="IPR036162">
    <property type="entry name" value="Resolvase-like_N_sf"/>
</dbReference>
<dbReference type="InterPro" id="IPR050639">
    <property type="entry name" value="SSR_resolvase"/>
</dbReference>
<dbReference type="GO" id="GO:0000150">
    <property type="term" value="F:DNA strand exchange activity"/>
    <property type="evidence" value="ECO:0007669"/>
    <property type="project" value="InterPro"/>
</dbReference>